<dbReference type="AlphaFoldDB" id="A0AAV6L4U5"/>
<gene>
    <name evidence="1" type="ORF">RHGRI_003195</name>
</gene>
<accession>A0AAV6L4U5</accession>
<keyword evidence="2" id="KW-1185">Reference proteome</keyword>
<dbReference type="Proteomes" id="UP000823749">
    <property type="component" value="Chromosome 2"/>
</dbReference>
<reference evidence="1" key="1">
    <citation type="submission" date="2020-08" db="EMBL/GenBank/DDBJ databases">
        <title>Plant Genome Project.</title>
        <authorList>
            <person name="Zhang R.-G."/>
        </authorList>
    </citation>
    <scope>NUCLEOTIDE SEQUENCE</scope>
    <source>
        <strain evidence="1">WSP0</strain>
        <tissue evidence="1">Leaf</tissue>
    </source>
</reference>
<protein>
    <submittedName>
        <fullName evidence="1">Uncharacterized protein</fullName>
    </submittedName>
</protein>
<evidence type="ECO:0000313" key="1">
    <source>
        <dbReference type="EMBL" id="KAG5559817.1"/>
    </source>
</evidence>
<comment type="caution">
    <text evidence="1">The sequence shown here is derived from an EMBL/GenBank/DDBJ whole genome shotgun (WGS) entry which is preliminary data.</text>
</comment>
<name>A0AAV6L4U5_9ERIC</name>
<sequence>MKKYFKVSGNAIGSVTLAANPLSIPRALSGRRGICNIPKYEFGPKFGQYN</sequence>
<evidence type="ECO:0000313" key="2">
    <source>
        <dbReference type="Proteomes" id="UP000823749"/>
    </source>
</evidence>
<proteinExistence type="predicted"/>
<dbReference type="EMBL" id="JACTNZ010000002">
    <property type="protein sequence ID" value="KAG5559817.1"/>
    <property type="molecule type" value="Genomic_DNA"/>
</dbReference>
<organism evidence="1 2">
    <name type="scientific">Rhododendron griersonianum</name>
    <dbReference type="NCBI Taxonomy" id="479676"/>
    <lineage>
        <taxon>Eukaryota</taxon>
        <taxon>Viridiplantae</taxon>
        <taxon>Streptophyta</taxon>
        <taxon>Embryophyta</taxon>
        <taxon>Tracheophyta</taxon>
        <taxon>Spermatophyta</taxon>
        <taxon>Magnoliopsida</taxon>
        <taxon>eudicotyledons</taxon>
        <taxon>Gunneridae</taxon>
        <taxon>Pentapetalae</taxon>
        <taxon>asterids</taxon>
        <taxon>Ericales</taxon>
        <taxon>Ericaceae</taxon>
        <taxon>Ericoideae</taxon>
        <taxon>Rhodoreae</taxon>
        <taxon>Rhododendron</taxon>
    </lineage>
</organism>